<evidence type="ECO:0000313" key="2">
    <source>
        <dbReference type="Proteomes" id="UP000325315"/>
    </source>
</evidence>
<proteinExistence type="predicted"/>
<accession>A0A5B6WY43</accession>
<dbReference type="Proteomes" id="UP000325315">
    <property type="component" value="Unassembled WGS sequence"/>
</dbReference>
<sequence>MVAALSFRPVIVRHTGAVCFAKFFPHQGLPGIDSYLQNEWQEKDHGNTVKMQTKAGWFAAEHKWDVGKSTIDILRLYFTYSTKKK</sequence>
<evidence type="ECO:0000313" key="1">
    <source>
        <dbReference type="EMBL" id="KAA3485617.1"/>
    </source>
</evidence>
<dbReference type="EMBL" id="SMMG02000002">
    <property type="protein sequence ID" value="KAA3485617.1"/>
    <property type="molecule type" value="Genomic_DNA"/>
</dbReference>
<organism evidence="1 2">
    <name type="scientific">Gossypium australe</name>
    <dbReference type="NCBI Taxonomy" id="47621"/>
    <lineage>
        <taxon>Eukaryota</taxon>
        <taxon>Viridiplantae</taxon>
        <taxon>Streptophyta</taxon>
        <taxon>Embryophyta</taxon>
        <taxon>Tracheophyta</taxon>
        <taxon>Spermatophyta</taxon>
        <taxon>Magnoliopsida</taxon>
        <taxon>eudicotyledons</taxon>
        <taxon>Gunneridae</taxon>
        <taxon>Pentapetalae</taxon>
        <taxon>rosids</taxon>
        <taxon>malvids</taxon>
        <taxon>Malvales</taxon>
        <taxon>Malvaceae</taxon>
        <taxon>Malvoideae</taxon>
        <taxon>Gossypium</taxon>
    </lineage>
</organism>
<dbReference type="AlphaFoldDB" id="A0A5B6WY43"/>
<comment type="caution">
    <text evidence="1">The sequence shown here is derived from an EMBL/GenBank/DDBJ whole genome shotgun (WGS) entry which is preliminary data.</text>
</comment>
<gene>
    <name evidence="1" type="ORF">EPI10_007573</name>
</gene>
<protein>
    <submittedName>
        <fullName evidence="1">Uncharacterized protein</fullName>
    </submittedName>
</protein>
<name>A0A5B6WY43_9ROSI</name>
<keyword evidence="2" id="KW-1185">Reference proteome</keyword>
<reference evidence="2" key="1">
    <citation type="journal article" date="2019" name="Plant Biotechnol. J.">
        <title>Genome sequencing of the Australian wild diploid species Gossypium australe highlights disease resistance and delayed gland morphogenesis.</title>
        <authorList>
            <person name="Cai Y."/>
            <person name="Cai X."/>
            <person name="Wang Q."/>
            <person name="Wang P."/>
            <person name="Zhang Y."/>
            <person name="Cai C."/>
            <person name="Xu Y."/>
            <person name="Wang K."/>
            <person name="Zhou Z."/>
            <person name="Wang C."/>
            <person name="Geng S."/>
            <person name="Li B."/>
            <person name="Dong Q."/>
            <person name="Hou Y."/>
            <person name="Wang H."/>
            <person name="Ai P."/>
            <person name="Liu Z."/>
            <person name="Yi F."/>
            <person name="Sun M."/>
            <person name="An G."/>
            <person name="Cheng J."/>
            <person name="Zhang Y."/>
            <person name="Shi Q."/>
            <person name="Xie Y."/>
            <person name="Shi X."/>
            <person name="Chang Y."/>
            <person name="Huang F."/>
            <person name="Chen Y."/>
            <person name="Hong S."/>
            <person name="Mi L."/>
            <person name="Sun Q."/>
            <person name="Zhang L."/>
            <person name="Zhou B."/>
            <person name="Peng R."/>
            <person name="Zhang X."/>
            <person name="Liu F."/>
        </authorList>
    </citation>
    <scope>NUCLEOTIDE SEQUENCE [LARGE SCALE GENOMIC DNA]</scope>
    <source>
        <strain evidence="2">cv. PA1801</strain>
    </source>
</reference>